<evidence type="ECO:0000313" key="1">
    <source>
        <dbReference type="EMBL" id="MDP8174161.1"/>
    </source>
</evidence>
<evidence type="ECO:0000313" key="2">
    <source>
        <dbReference type="Proteomes" id="UP001231736"/>
    </source>
</evidence>
<name>A0AAJ6NCB2_9PAST</name>
<evidence type="ECO:0008006" key="3">
    <source>
        <dbReference type="Google" id="ProtNLM"/>
    </source>
</evidence>
<proteinExistence type="predicted"/>
<gene>
    <name evidence="1" type="ORF">QJU97_01640</name>
</gene>
<comment type="caution">
    <text evidence="1">The sequence shown here is derived from an EMBL/GenBank/DDBJ whole genome shotgun (WGS) entry which is preliminary data.</text>
</comment>
<dbReference type="PROSITE" id="PS51257">
    <property type="entry name" value="PROKAR_LIPOPROTEIN"/>
    <property type="match status" value="1"/>
</dbReference>
<reference evidence="1" key="1">
    <citation type="journal article" date="2023" name="Front. Microbiol.">
        <title>Phylogeography and host specificity of Pasteurellaceae pathogenic to sea-farmed fish in the north-east Atlantic.</title>
        <authorList>
            <person name="Gulla S."/>
            <person name="Colquhoun D.J."/>
            <person name="Olsen A.B."/>
            <person name="Spilsberg B."/>
            <person name="Lagesen K."/>
            <person name="Aakesson C.P."/>
            <person name="Strom S."/>
            <person name="Manji F."/>
            <person name="Birkbeck T.H."/>
            <person name="Nilsen H.K."/>
        </authorList>
    </citation>
    <scope>NUCLEOTIDE SEQUENCE</scope>
    <source>
        <strain evidence="1">98B1</strain>
    </source>
</reference>
<dbReference type="Proteomes" id="UP001231736">
    <property type="component" value="Unassembled WGS sequence"/>
</dbReference>
<dbReference type="RefSeq" id="WP_306375443.1">
    <property type="nucleotide sequence ID" value="NZ_JASAYT010000003.1"/>
</dbReference>
<dbReference type="EMBL" id="JASAYT010000003">
    <property type="protein sequence ID" value="MDP8174161.1"/>
    <property type="molecule type" value="Genomic_DNA"/>
</dbReference>
<accession>A0AAJ6NCB2</accession>
<sequence>MFKKYYFIIFILLITACSSTFKVVVLPKQLQDNRLFKIEQQDNKNNVIQGSLLSIQFENEQWRWVQVDPLGSPIARVLLSKKGWKNDGFVMPNAQAQQLFYAIATGINPKQPLLDFSEIQTIPNGHIYWIKSKKVWKILQKKHILYITLADGSHWKVEEINRG</sequence>
<dbReference type="AlphaFoldDB" id="A0AAJ6NCB2"/>
<organism evidence="1 2">
    <name type="scientific">Phocoenobacter skyensis</name>
    <dbReference type="NCBI Taxonomy" id="97481"/>
    <lineage>
        <taxon>Bacteria</taxon>
        <taxon>Pseudomonadati</taxon>
        <taxon>Pseudomonadota</taxon>
        <taxon>Gammaproteobacteria</taxon>
        <taxon>Pasteurellales</taxon>
        <taxon>Pasteurellaceae</taxon>
        <taxon>Phocoenobacter</taxon>
    </lineage>
</organism>
<protein>
    <recommendedName>
        <fullName evidence="3">Lipoprotein</fullName>
    </recommendedName>
</protein>